<sequence>MCVTAHTDECERELQVEVEVQQMQELEIAQHTPMERTWKYADILQVRSIRELEGLVQSYTSLLTSSKELSNLAWFSAQIFVTDNFASTILTRTGITCVNEFIRVCDTMLVFNNGQVMLVSECEADHILELLWSTRGDSTAGGFRFMNLAFACEAIDRVGLRATFQDVHMTLSCRLDGNLSMLSTIACHLYNGDGKTPRTSSQRETTLSNFVKSRGNSHKWTRSFLHEICCRLDLEDYKQN</sequence>
<reference evidence="1 2" key="1">
    <citation type="journal article" date="2017" name="Genome Biol. Evol.">
        <title>Phytophthora megakarya and P. palmivora, closely related causal agents of cacao black pod rot, underwent increases in genome sizes and gene numbers by different mechanisms.</title>
        <authorList>
            <person name="Ali S.S."/>
            <person name="Shao J."/>
            <person name="Lary D.J."/>
            <person name="Kronmiller B."/>
            <person name="Shen D."/>
            <person name="Strem M.D."/>
            <person name="Amoako-Attah I."/>
            <person name="Akrofi A.Y."/>
            <person name="Begoude B.A."/>
            <person name="Ten Hoopen G.M."/>
            <person name="Coulibaly K."/>
            <person name="Kebe B.I."/>
            <person name="Melnick R.L."/>
            <person name="Guiltinan M.J."/>
            <person name="Tyler B.M."/>
            <person name="Meinhardt L.W."/>
            <person name="Bailey B.A."/>
        </authorList>
    </citation>
    <scope>NUCLEOTIDE SEQUENCE [LARGE SCALE GENOMIC DNA]</scope>
    <source>
        <strain evidence="2">sbr112.9</strain>
    </source>
</reference>
<protein>
    <submittedName>
        <fullName evidence="1">Uncharacterized protein</fullName>
    </submittedName>
</protein>
<keyword evidence="2" id="KW-1185">Reference proteome</keyword>
<gene>
    <name evidence="1" type="ORF">PHPALM_4794</name>
</gene>
<dbReference type="AlphaFoldDB" id="A0A2P4YIX5"/>
<dbReference type="EMBL" id="NCKW01002345">
    <property type="protein sequence ID" value="POM77768.1"/>
    <property type="molecule type" value="Genomic_DNA"/>
</dbReference>
<comment type="caution">
    <text evidence="1">The sequence shown here is derived from an EMBL/GenBank/DDBJ whole genome shotgun (WGS) entry which is preliminary data.</text>
</comment>
<proteinExistence type="predicted"/>
<organism evidence="1 2">
    <name type="scientific">Phytophthora palmivora</name>
    <dbReference type="NCBI Taxonomy" id="4796"/>
    <lineage>
        <taxon>Eukaryota</taxon>
        <taxon>Sar</taxon>
        <taxon>Stramenopiles</taxon>
        <taxon>Oomycota</taxon>
        <taxon>Peronosporomycetes</taxon>
        <taxon>Peronosporales</taxon>
        <taxon>Peronosporaceae</taxon>
        <taxon>Phytophthora</taxon>
    </lineage>
</organism>
<accession>A0A2P4YIX5</accession>
<dbReference type="Proteomes" id="UP000237271">
    <property type="component" value="Unassembled WGS sequence"/>
</dbReference>
<dbReference type="OrthoDB" id="4866634at2759"/>
<name>A0A2P4YIX5_9STRA</name>
<evidence type="ECO:0000313" key="1">
    <source>
        <dbReference type="EMBL" id="POM77768.1"/>
    </source>
</evidence>
<evidence type="ECO:0000313" key="2">
    <source>
        <dbReference type="Proteomes" id="UP000237271"/>
    </source>
</evidence>